<proteinExistence type="predicted"/>
<dbReference type="AlphaFoldDB" id="A0A6G9D3J4"/>
<gene>
    <name evidence="2" type="ORF">G9444_6419</name>
</gene>
<protein>
    <recommendedName>
        <fullName evidence="4">4Fe-4S Wbl-type domain-containing protein</fullName>
    </recommendedName>
</protein>
<sequence>MAEQGSVSEATPRRRSGSRKEPGTLSLLAEILENRPNLPEAKCRTHWDLFDDIAAGKATNDDKHFARGLCSRCPHLTECPDALTTPRRKVMVDELSAVNSESAEEGAEIPHLVMNAKTLG</sequence>
<accession>A0A6G9D3J4</accession>
<evidence type="ECO:0000256" key="1">
    <source>
        <dbReference type="SAM" id="MobiDB-lite"/>
    </source>
</evidence>
<evidence type="ECO:0008006" key="4">
    <source>
        <dbReference type="Google" id="ProtNLM"/>
    </source>
</evidence>
<organism evidence="2 3">
    <name type="scientific">Rhodococcus erythropolis</name>
    <name type="common">Arthrobacter picolinophilus</name>
    <dbReference type="NCBI Taxonomy" id="1833"/>
    <lineage>
        <taxon>Bacteria</taxon>
        <taxon>Bacillati</taxon>
        <taxon>Actinomycetota</taxon>
        <taxon>Actinomycetes</taxon>
        <taxon>Mycobacteriales</taxon>
        <taxon>Nocardiaceae</taxon>
        <taxon>Rhodococcus</taxon>
        <taxon>Rhodococcus erythropolis group</taxon>
    </lineage>
</organism>
<dbReference type="Proteomes" id="UP000502345">
    <property type="component" value="Chromosome"/>
</dbReference>
<evidence type="ECO:0000313" key="2">
    <source>
        <dbReference type="EMBL" id="QIP43662.1"/>
    </source>
</evidence>
<reference evidence="2 3" key="1">
    <citation type="submission" date="2020-03" db="EMBL/GenBank/DDBJ databases">
        <title>Screen low temperature-resistant strains for efficient degradation of petroleum hydrocarbons under the low temperature.</title>
        <authorList>
            <person name="Wang Y."/>
            <person name="Chen J."/>
        </authorList>
    </citation>
    <scope>NUCLEOTIDE SEQUENCE [LARGE SCALE GENOMIC DNA]</scope>
    <source>
        <strain evidence="2 3">KB1</strain>
    </source>
</reference>
<evidence type="ECO:0000313" key="3">
    <source>
        <dbReference type="Proteomes" id="UP000502345"/>
    </source>
</evidence>
<dbReference type="RefSeq" id="WP_166502874.1">
    <property type="nucleotide sequence ID" value="NZ_CP050124.1"/>
</dbReference>
<dbReference type="EMBL" id="CP050124">
    <property type="protein sequence ID" value="QIP43662.1"/>
    <property type="molecule type" value="Genomic_DNA"/>
</dbReference>
<feature type="region of interest" description="Disordered" evidence="1">
    <location>
        <begin position="1"/>
        <end position="24"/>
    </location>
</feature>
<name>A0A6G9D3J4_RHOER</name>